<organism evidence="1">
    <name type="scientific">Pithovirus LCPAC202</name>
    <dbReference type="NCBI Taxonomy" id="2506592"/>
    <lineage>
        <taxon>Viruses</taxon>
        <taxon>Pithoviruses</taxon>
    </lineage>
</organism>
<sequence length="80" mass="9458">MNNITKEEIRAHFSLIIQTKNVKTLEAALETYESYLEPVMLLELLSKLSRVNQRKRRRIIKLKIMYLVQKTILEPIMASL</sequence>
<evidence type="ECO:0000313" key="1">
    <source>
        <dbReference type="EMBL" id="QBK91332.1"/>
    </source>
</evidence>
<reference evidence="1" key="1">
    <citation type="journal article" date="2019" name="MBio">
        <title>Virus Genomes from Deep Sea Sediments Expand the Ocean Megavirome and Support Independent Origins of Viral Gigantism.</title>
        <authorList>
            <person name="Backstrom D."/>
            <person name="Yutin N."/>
            <person name="Jorgensen S.L."/>
            <person name="Dharamshi J."/>
            <person name="Homa F."/>
            <person name="Zaremba-Niedwiedzka K."/>
            <person name="Spang A."/>
            <person name="Wolf Y.I."/>
            <person name="Koonin E.V."/>
            <person name="Ettema T.J."/>
        </authorList>
    </citation>
    <scope>NUCLEOTIDE SEQUENCE</scope>
</reference>
<proteinExistence type="predicted"/>
<protein>
    <submittedName>
        <fullName evidence="1">Uncharacterized protein</fullName>
    </submittedName>
</protein>
<dbReference type="EMBL" id="MK500527">
    <property type="protein sequence ID" value="QBK91332.1"/>
    <property type="molecule type" value="Genomic_DNA"/>
</dbReference>
<name>A0A481Z7F0_9VIRU</name>
<accession>A0A481Z7F0</accession>
<gene>
    <name evidence="1" type="ORF">LCPAC202_03060</name>
</gene>